<accession>A0ABW2HBA4</accession>
<dbReference type="EMBL" id="JBHTAC010000060">
    <property type="protein sequence ID" value="MFC7247603.1"/>
    <property type="molecule type" value="Genomic_DNA"/>
</dbReference>
<evidence type="ECO:0000259" key="6">
    <source>
        <dbReference type="Pfam" id="PF13458"/>
    </source>
</evidence>
<evidence type="ECO:0000256" key="4">
    <source>
        <dbReference type="ARBA" id="ARBA00022970"/>
    </source>
</evidence>
<organism evidence="7 8">
    <name type="scientific">Catellatospora aurea</name>
    <dbReference type="NCBI Taxonomy" id="1337874"/>
    <lineage>
        <taxon>Bacteria</taxon>
        <taxon>Bacillati</taxon>
        <taxon>Actinomycetota</taxon>
        <taxon>Actinomycetes</taxon>
        <taxon>Micromonosporales</taxon>
        <taxon>Micromonosporaceae</taxon>
        <taxon>Catellatospora</taxon>
    </lineage>
</organism>
<evidence type="ECO:0000313" key="8">
    <source>
        <dbReference type="Proteomes" id="UP001596392"/>
    </source>
</evidence>
<reference evidence="8" key="1">
    <citation type="journal article" date="2019" name="Int. J. Syst. Evol. Microbiol.">
        <title>The Global Catalogue of Microorganisms (GCM) 10K type strain sequencing project: providing services to taxonomists for standard genome sequencing and annotation.</title>
        <authorList>
            <consortium name="The Broad Institute Genomics Platform"/>
            <consortium name="The Broad Institute Genome Sequencing Center for Infectious Disease"/>
            <person name="Wu L."/>
            <person name="Ma J."/>
        </authorList>
    </citation>
    <scope>NUCLEOTIDE SEQUENCE [LARGE SCALE GENOMIC DNA]</scope>
    <source>
        <strain evidence="8">CGMCC 1.9106</strain>
    </source>
</reference>
<evidence type="ECO:0000256" key="3">
    <source>
        <dbReference type="ARBA" id="ARBA00022729"/>
    </source>
</evidence>
<evidence type="ECO:0000256" key="5">
    <source>
        <dbReference type="SAM" id="SignalP"/>
    </source>
</evidence>
<keyword evidence="8" id="KW-1185">Reference proteome</keyword>
<gene>
    <name evidence="7" type="ORF">ACFQO7_34505</name>
</gene>
<name>A0ABW2HBA4_9ACTN</name>
<dbReference type="Gene3D" id="3.40.50.2300">
    <property type="match status" value="2"/>
</dbReference>
<proteinExistence type="inferred from homology"/>
<dbReference type="InterPro" id="IPR028082">
    <property type="entry name" value="Peripla_BP_I"/>
</dbReference>
<comment type="caution">
    <text evidence="7">The sequence shown here is derived from an EMBL/GenBank/DDBJ whole genome shotgun (WGS) entry which is preliminary data.</text>
</comment>
<dbReference type="InterPro" id="IPR028081">
    <property type="entry name" value="Leu-bd"/>
</dbReference>
<dbReference type="Proteomes" id="UP001596392">
    <property type="component" value="Unassembled WGS sequence"/>
</dbReference>
<dbReference type="InterPro" id="IPR000709">
    <property type="entry name" value="Leu_Ile_Val-bd"/>
</dbReference>
<dbReference type="SUPFAM" id="SSF53822">
    <property type="entry name" value="Periplasmic binding protein-like I"/>
    <property type="match status" value="1"/>
</dbReference>
<dbReference type="CDD" id="cd06342">
    <property type="entry name" value="PBP1_ABC_LIVBP-like"/>
    <property type="match status" value="1"/>
</dbReference>
<feature type="chain" id="PRO_5046007454" evidence="5">
    <location>
        <begin position="30"/>
        <end position="390"/>
    </location>
</feature>
<keyword evidence="3 5" id="KW-0732">Signal</keyword>
<evidence type="ECO:0000313" key="7">
    <source>
        <dbReference type="EMBL" id="MFC7247603.1"/>
    </source>
</evidence>
<evidence type="ECO:0000256" key="2">
    <source>
        <dbReference type="ARBA" id="ARBA00022448"/>
    </source>
</evidence>
<feature type="domain" description="Leucine-binding protein" evidence="6">
    <location>
        <begin position="42"/>
        <end position="383"/>
    </location>
</feature>
<dbReference type="PRINTS" id="PR00337">
    <property type="entry name" value="LEUILEVALBP"/>
</dbReference>
<sequence>MKISRVLGGAGRRMLAAVAVLAVATGTLAACDKTAETDEKPPIRLGALLPLSGYFAPTGQPMADAYNMAVKEANEAGGVLGRPVEIVFGDDACDPAAAVAGANELVGKDITVSVGGGCSVAAVPSLKIFHAAGIPMIIPAANSTDLLAPGYNSVFLLAGTTKLEAKRSIEVMAELGTRRVAIVDDGTSFSDTLASETTTFVQQADSGTTFTGRQRVSQGATSYPRVVATVLQQRADLVFYTGYYAEAAKLVRDLHTAHYTGKILLADAGTDPALLKQITPAEGNNLYGLSLPVAQFMPQASAWAAKYRAAYGREPGPFTMQSYDAARLAINAIARAGTTDREAVRKAIADTKPGDVQLLSGPSEFRRDGTQVNPSFLLLRARNGAFALAD</sequence>
<dbReference type="RefSeq" id="WP_376810323.1">
    <property type="nucleotide sequence ID" value="NZ_JBHTAC010000060.1"/>
</dbReference>
<dbReference type="PANTHER" id="PTHR30483">
    <property type="entry name" value="LEUCINE-SPECIFIC-BINDING PROTEIN"/>
    <property type="match status" value="1"/>
</dbReference>
<keyword evidence="2" id="KW-0813">Transport</keyword>
<protein>
    <submittedName>
        <fullName evidence="7">Branched-chain amino acid ABC transporter substrate-binding protein</fullName>
    </submittedName>
</protein>
<keyword evidence="4" id="KW-0029">Amino-acid transport</keyword>
<comment type="similarity">
    <text evidence="1">Belongs to the leucine-binding protein family.</text>
</comment>
<dbReference type="Pfam" id="PF13458">
    <property type="entry name" value="Peripla_BP_6"/>
    <property type="match status" value="1"/>
</dbReference>
<dbReference type="PANTHER" id="PTHR30483:SF6">
    <property type="entry name" value="PERIPLASMIC BINDING PROTEIN OF ABC TRANSPORTER FOR NATURAL AMINO ACIDS"/>
    <property type="match status" value="1"/>
</dbReference>
<dbReference type="PROSITE" id="PS51257">
    <property type="entry name" value="PROKAR_LIPOPROTEIN"/>
    <property type="match status" value="1"/>
</dbReference>
<evidence type="ECO:0000256" key="1">
    <source>
        <dbReference type="ARBA" id="ARBA00010062"/>
    </source>
</evidence>
<dbReference type="InterPro" id="IPR051010">
    <property type="entry name" value="BCAA_transport"/>
</dbReference>
<feature type="signal peptide" evidence="5">
    <location>
        <begin position="1"/>
        <end position="29"/>
    </location>
</feature>